<evidence type="ECO:0000256" key="5">
    <source>
        <dbReference type="ARBA" id="ARBA00023239"/>
    </source>
</evidence>
<evidence type="ECO:0000256" key="8">
    <source>
        <dbReference type="SAM" id="Phobius"/>
    </source>
</evidence>
<name>A0A4Q1RFT6_9FIRM</name>
<dbReference type="EMBL" id="SDKC01000001">
    <property type="protein sequence ID" value="RXS74418.1"/>
    <property type="molecule type" value="Genomic_DNA"/>
</dbReference>
<dbReference type="Gene3D" id="3.30.1490.480">
    <property type="entry name" value="Endolytic murein transglycosylase"/>
    <property type="match status" value="1"/>
</dbReference>
<dbReference type="GO" id="GO:0016829">
    <property type="term" value="F:lyase activity"/>
    <property type="evidence" value="ECO:0007669"/>
    <property type="project" value="UniProtKB-KW"/>
</dbReference>
<dbReference type="InterPro" id="IPR003770">
    <property type="entry name" value="MLTG-like"/>
</dbReference>
<keyword evidence="1" id="KW-1003">Cell membrane</keyword>
<dbReference type="AlphaFoldDB" id="A0A4Q1RFT6"/>
<keyword evidence="6" id="KW-0961">Cell wall biogenesis/degradation</keyword>
<dbReference type="Proteomes" id="UP000290106">
    <property type="component" value="Unassembled WGS sequence"/>
</dbReference>
<comment type="caution">
    <text evidence="9">The sequence shown here is derived from an EMBL/GenBank/DDBJ whole genome shotgun (WGS) entry which is preliminary data.</text>
</comment>
<proteinExistence type="predicted"/>
<reference evidence="9 10" key="1">
    <citation type="submission" date="2019-01" db="EMBL/GenBank/DDBJ databases">
        <title>Blautia sp. nov. KGMB01111 isolated human feces.</title>
        <authorList>
            <person name="Park J.-E."/>
            <person name="Kim J.-S."/>
            <person name="Park S.-H."/>
        </authorList>
    </citation>
    <scope>NUCLEOTIDE SEQUENCE [LARGE SCALE GENOMIC DNA]</scope>
    <source>
        <strain evidence="9 10">KGMB01111</strain>
    </source>
</reference>
<dbReference type="OrthoDB" id="9810667at2"/>
<sequence>MGSKKKKKDATYQAAVSGAKGAIRILLYVLLICILIFVGKTAYSFGYLIFYQEPEADTQAEGQDVTVIVHEEDSVYDVGVTLQEKGLIERPVIFWAQEKLSDYRGKIKPGTYLLNTHETVDQMLAILSGKNTEGQPSQEKESSTSDAEDTEAGEESAS</sequence>
<protein>
    <recommendedName>
        <fullName evidence="11">Solute-binding protein</fullName>
    </recommendedName>
</protein>
<accession>A0A4Q1RFT6</accession>
<keyword evidence="10" id="KW-1185">Reference proteome</keyword>
<feature type="region of interest" description="Disordered" evidence="7">
    <location>
        <begin position="128"/>
        <end position="158"/>
    </location>
</feature>
<evidence type="ECO:0000256" key="2">
    <source>
        <dbReference type="ARBA" id="ARBA00022692"/>
    </source>
</evidence>
<evidence type="ECO:0000313" key="9">
    <source>
        <dbReference type="EMBL" id="RXS74418.1"/>
    </source>
</evidence>
<evidence type="ECO:0008006" key="11">
    <source>
        <dbReference type="Google" id="ProtNLM"/>
    </source>
</evidence>
<keyword evidence="3 8" id="KW-1133">Transmembrane helix</keyword>
<evidence type="ECO:0000256" key="4">
    <source>
        <dbReference type="ARBA" id="ARBA00023136"/>
    </source>
</evidence>
<keyword evidence="4 8" id="KW-0472">Membrane</keyword>
<dbReference type="RefSeq" id="WP_129257085.1">
    <property type="nucleotide sequence ID" value="NZ_SDKC01000001.1"/>
</dbReference>
<dbReference type="PANTHER" id="PTHR30518">
    <property type="entry name" value="ENDOLYTIC MUREIN TRANSGLYCOSYLASE"/>
    <property type="match status" value="1"/>
</dbReference>
<dbReference type="PANTHER" id="PTHR30518:SF2">
    <property type="entry name" value="ENDOLYTIC MUREIN TRANSGLYCOSYLASE"/>
    <property type="match status" value="1"/>
</dbReference>
<evidence type="ECO:0000256" key="3">
    <source>
        <dbReference type="ARBA" id="ARBA00022989"/>
    </source>
</evidence>
<feature type="compositionally biased region" description="Acidic residues" evidence="7">
    <location>
        <begin position="146"/>
        <end position="158"/>
    </location>
</feature>
<organism evidence="9 10">
    <name type="scientific">Blautia faecicola</name>
    <dbReference type="NCBI Taxonomy" id="2509240"/>
    <lineage>
        <taxon>Bacteria</taxon>
        <taxon>Bacillati</taxon>
        <taxon>Bacillota</taxon>
        <taxon>Clostridia</taxon>
        <taxon>Lachnospirales</taxon>
        <taxon>Lachnospiraceae</taxon>
        <taxon>Blautia</taxon>
    </lineage>
</organism>
<evidence type="ECO:0000256" key="6">
    <source>
        <dbReference type="ARBA" id="ARBA00023316"/>
    </source>
</evidence>
<evidence type="ECO:0000256" key="1">
    <source>
        <dbReference type="ARBA" id="ARBA00022475"/>
    </source>
</evidence>
<evidence type="ECO:0000313" key="10">
    <source>
        <dbReference type="Proteomes" id="UP000290106"/>
    </source>
</evidence>
<gene>
    <name evidence="9" type="ORF">ETP43_03730</name>
</gene>
<dbReference type="GO" id="GO:0071555">
    <property type="term" value="P:cell wall organization"/>
    <property type="evidence" value="ECO:0007669"/>
    <property type="project" value="UniProtKB-KW"/>
</dbReference>
<keyword evidence="5" id="KW-0456">Lyase</keyword>
<evidence type="ECO:0000256" key="7">
    <source>
        <dbReference type="SAM" id="MobiDB-lite"/>
    </source>
</evidence>
<keyword evidence="2 8" id="KW-0812">Transmembrane</keyword>
<feature type="transmembrane region" description="Helical" evidence="8">
    <location>
        <begin position="25"/>
        <end position="50"/>
    </location>
</feature>